<organism evidence="2 3">
    <name type="scientific">Scleroderma citrinum Foug A</name>
    <dbReference type="NCBI Taxonomy" id="1036808"/>
    <lineage>
        <taxon>Eukaryota</taxon>
        <taxon>Fungi</taxon>
        <taxon>Dikarya</taxon>
        <taxon>Basidiomycota</taxon>
        <taxon>Agaricomycotina</taxon>
        <taxon>Agaricomycetes</taxon>
        <taxon>Agaricomycetidae</taxon>
        <taxon>Boletales</taxon>
        <taxon>Sclerodermatineae</taxon>
        <taxon>Sclerodermataceae</taxon>
        <taxon>Scleroderma</taxon>
    </lineage>
</organism>
<dbReference type="AlphaFoldDB" id="A0A0C3ER70"/>
<keyword evidence="3" id="KW-1185">Reference proteome</keyword>
<protein>
    <submittedName>
        <fullName evidence="2">Uncharacterized protein</fullName>
    </submittedName>
</protein>
<name>A0A0C3ER70_9AGAM</name>
<dbReference type="HOGENOM" id="CLU_845095_0_0_1"/>
<proteinExistence type="predicted"/>
<gene>
    <name evidence="2" type="ORF">SCLCIDRAFT_6229</name>
</gene>
<reference evidence="2 3" key="1">
    <citation type="submission" date="2014-04" db="EMBL/GenBank/DDBJ databases">
        <authorList>
            <consortium name="DOE Joint Genome Institute"/>
            <person name="Kuo A."/>
            <person name="Kohler A."/>
            <person name="Nagy L.G."/>
            <person name="Floudas D."/>
            <person name="Copeland A."/>
            <person name="Barry K.W."/>
            <person name="Cichocki N."/>
            <person name="Veneault-Fourrey C."/>
            <person name="LaButti K."/>
            <person name="Lindquist E.A."/>
            <person name="Lipzen A."/>
            <person name="Lundell T."/>
            <person name="Morin E."/>
            <person name="Murat C."/>
            <person name="Sun H."/>
            <person name="Tunlid A."/>
            <person name="Henrissat B."/>
            <person name="Grigoriev I.V."/>
            <person name="Hibbett D.S."/>
            <person name="Martin F."/>
            <person name="Nordberg H.P."/>
            <person name="Cantor M.N."/>
            <person name="Hua S.X."/>
        </authorList>
    </citation>
    <scope>NUCLEOTIDE SEQUENCE [LARGE SCALE GENOMIC DNA]</scope>
    <source>
        <strain evidence="2 3">Foug A</strain>
    </source>
</reference>
<evidence type="ECO:0000313" key="3">
    <source>
        <dbReference type="Proteomes" id="UP000053989"/>
    </source>
</evidence>
<sequence>MSISEEENHRRPSATTGRHSSRSVLRRKRNFAAVLHTSSTSEMKGNASSCSAWRTLGVERAKITLFLHTGAPVSSTIVLPSPVLANTTAFNASPCFRIGLHQAGQPSCTDVDTASTRHATRVIMADFKASAVHCAGPVPSSWVGSRFIPPPNRTITASQSGVSSLRQELEGICRSAGQGHWCLSGIVTPALGPVVNSDKVSLRILFRGIIDVRQLALLRLGFRGQWSTWPKGCMVYPGGTCNVPKRIIAMVNYGKVIRRQEDTGFGDTPTCIRCEISVETKLKTNGRIQGGASLPTDRFLSRGRPLDEDSQVLNIPVAIGAVIRFIGQK</sequence>
<feature type="compositionally biased region" description="Basic and acidic residues" evidence="1">
    <location>
        <begin position="1"/>
        <end position="10"/>
    </location>
</feature>
<dbReference type="Proteomes" id="UP000053989">
    <property type="component" value="Unassembled WGS sequence"/>
</dbReference>
<dbReference type="InParanoid" id="A0A0C3ER70"/>
<evidence type="ECO:0000256" key="1">
    <source>
        <dbReference type="SAM" id="MobiDB-lite"/>
    </source>
</evidence>
<feature type="region of interest" description="Disordered" evidence="1">
    <location>
        <begin position="1"/>
        <end position="24"/>
    </location>
</feature>
<dbReference type="EMBL" id="KN822004">
    <property type="protein sequence ID" value="KIM70594.1"/>
    <property type="molecule type" value="Genomic_DNA"/>
</dbReference>
<reference evidence="3" key="2">
    <citation type="submission" date="2015-01" db="EMBL/GenBank/DDBJ databases">
        <title>Evolutionary Origins and Diversification of the Mycorrhizal Mutualists.</title>
        <authorList>
            <consortium name="DOE Joint Genome Institute"/>
            <consortium name="Mycorrhizal Genomics Consortium"/>
            <person name="Kohler A."/>
            <person name="Kuo A."/>
            <person name="Nagy L.G."/>
            <person name="Floudas D."/>
            <person name="Copeland A."/>
            <person name="Barry K.W."/>
            <person name="Cichocki N."/>
            <person name="Veneault-Fourrey C."/>
            <person name="LaButti K."/>
            <person name="Lindquist E.A."/>
            <person name="Lipzen A."/>
            <person name="Lundell T."/>
            <person name="Morin E."/>
            <person name="Murat C."/>
            <person name="Riley R."/>
            <person name="Ohm R."/>
            <person name="Sun H."/>
            <person name="Tunlid A."/>
            <person name="Henrissat B."/>
            <person name="Grigoriev I.V."/>
            <person name="Hibbett D.S."/>
            <person name="Martin F."/>
        </authorList>
    </citation>
    <scope>NUCLEOTIDE SEQUENCE [LARGE SCALE GENOMIC DNA]</scope>
    <source>
        <strain evidence="3">Foug A</strain>
    </source>
</reference>
<evidence type="ECO:0000313" key="2">
    <source>
        <dbReference type="EMBL" id="KIM70594.1"/>
    </source>
</evidence>
<accession>A0A0C3ER70</accession>